<reference evidence="2 3" key="1">
    <citation type="submission" date="2018-09" db="EMBL/GenBank/DDBJ databases">
        <title>Genomic Encyclopedia of Archaeal and Bacterial Type Strains, Phase II (KMG-II): from individual species to whole genera.</title>
        <authorList>
            <person name="Goeker M."/>
        </authorList>
    </citation>
    <scope>NUCLEOTIDE SEQUENCE [LARGE SCALE GENOMIC DNA]</scope>
    <source>
        <strain evidence="2 3">DSM 27148</strain>
    </source>
</reference>
<evidence type="ECO:0000313" key="3">
    <source>
        <dbReference type="Proteomes" id="UP000283387"/>
    </source>
</evidence>
<accession>A0A419VYB6</accession>
<dbReference type="EMBL" id="RAPN01000002">
    <property type="protein sequence ID" value="RKD88227.1"/>
    <property type="molecule type" value="Genomic_DNA"/>
</dbReference>
<evidence type="ECO:0000256" key="1">
    <source>
        <dbReference type="SAM" id="SignalP"/>
    </source>
</evidence>
<comment type="caution">
    <text evidence="2">The sequence shown here is derived from an EMBL/GenBank/DDBJ whole genome shotgun (WGS) entry which is preliminary data.</text>
</comment>
<dbReference type="Proteomes" id="UP000283387">
    <property type="component" value="Unassembled WGS sequence"/>
</dbReference>
<gene>
    <name evidence="2" type="ORF">BC643_3371</name>
</gene>
<keyword evidence="1" id="KW-0732">Signal</keyword>
<dbReference type="SUPFAM" id="SSF75169">
    <property type="entry name" value="DsrEFH-like"/>
    <property type="match status" value="1"/>
</dbReference>
<keyword evidence="3" id="KW-1185">Reference proteome</keyword>
<dbReference type="InterPro" id="IPR003787">
    <property type="entry name" value="Sulphur_relay_DsrE/F-like"/>
</dbReference>
<sequence>MKKLLIFLLIITGTGLHLNAQNPAKMNENNNKLAVIWTSGDPEVAQKVCFMYTLNAKKQGWFDEVVLIVWGPSAKLLAENEDLQADVKKMMEAGVVVEACISCAKMYNVAEDLSDLDIDVRPMGVPLTNYLKEGWHTLNF</sequence>
<feature type="chain" id="PRO_5019561944" evidence="1">
    <location>
        <begin position="21"/>
        <end position="140"/>
    </location>
</feature>
<dbReference type="Pfam" id="PF02635">
    <property type="entry name" value="DsrE"/>
    <property type="match status" value="1"/>
</dbReference>
<proteinExistence type="predicted"/>
<dbReference type="Gene3D" id="3.40.1260.10">
    <property type="entry name" value="DsrEFH-like"/>
    <property type="match status" value="1"/>
</dbReference>
<name>A0A419VYB6_9BACT</name>
<dbReference type="AlphaFoldDB" id="A0A419VYB6"/>
<dbReference type="InterPro" id="IPR027396">
    <property type="entry name" value="DsrEFH-like"/>
</dbReference>
<evidence type="ECO:0000313" key="2">
    <source>
        <dbReference type="EMBL" id="RKD88227.1"/>
    </source>
</evidence>
<protein>
    <submittedName>
        <fullName evidence="2">Uncharacterized protein</fullName>
    </submittedName>
</protein>
<organism evidence="2 3">
    <name type="scientific">Mangrovibacterium diazotrophicum</name>
    <dbReference type="NCBI Taxonomy" id="1261403"/>
    <lineage>
        <taxon>Bacteria</taxon>
        <taxon>Pseudomonadati</taxon>
        <taxon>Bacteroidota</taxon>
        <taxon>Bacteroidia</taxon>
        <taxon>Marinilabiliales</taxon>
        <taxon>Prolixibacteraceae</taxon>
        <taxon>Mangrovibacterium</taxon>
    </lineage>
</organism>
<feature type="signal peptide" evidence="1">
    <location>
        <begin position="1"/>
        <end position="20"/>
    </location>
</feature>